<protein>
    <recommendedName>
        <fullName evidence="3">Extensin-like C-terminal domain-containing protein</fullName>
    </recommendedName>
</protein>
<dbReference type="EMBL" id="JACIIX010000005">
    <property type="protein sequence ID" value="MBB6210404.1"/>
    <property type="molecule type" value="Genomic_DNA"/>
</dbReference>
<dbReference type="InterPro" id="IPR009683">
    <property type="entry name" value="Extensin-like_C"/>
</dbReference>
<dbReference type="AlphaFoldDB" id="A0A7W9ZHJ4"/>
<keyword evidence="5" id="KW-1185">Reference proteome</keyword>
<dbReference type="Proteomes" id="UP000544872">
    <property type="component" value="Unassembled WGS sequence"/>
</dbReference>
<evidence type="ECO:0000313" key="4">
    <source>
        <dbReference type="EMBL" id="MBB6210404.1"/>
    </source>
</evidence>
<feature type="signal peptide" evidence="2">
    <location>
        <begin position="1"/>
        <end position="40"/>
    </location>
</feature>
<name>A0A7W9ZHJ4_NOVIT</name>
<dbReference type="RefSeq" id="WP_184263231.1">
    <property type="nucleotide sequence ID" value="NZ_JACIIX010000005.1"/>
</dbReference>
<evidence type="ECO:0000256" key="1">
    <source>
        <dbReference type="SAM" id="MobiDB-lite"/>
    </source>
</evidence>
<keyword evidence="2" id="KW-0732">Signal</keyword>
<organism evidence="4 5">
    <name type="scientific">Novispirillum itersonii</name>
    <name type="common">Aquaspirillum itersonii</name>
    <dbReference type="NCBI Taxonomy" id="189"/>
    <lineage>
        <taxon>Bacteria</taxon>
        <taxon>Pseudomonadati</taxon>
        <taxon>Pseudomonadota</taxon>
        <taxon>Alphaproteobacteria</taxon>
        <taxon>Rhodospirillales</taxon>
        <taxon>Novispirillaceae</taxon>
        <taxon>Novispirillum</taxon>
    </lineage>
</organism>
<feature type="chain" id="PRO_5031301791" description="Extensin-like C-terminal domain-containing protein" evidence="2">
    <location>
        <begin position="41"/>
        <end position="233"/>
    </location>
</feature>
<evidence type="ECO:0000313" key="5">
    <source>
        <dbReference type="Proteomes" id="UP000544872"/>
    </source>
</evidence>
<feature type="domain" description="Extensin-like C-terminal" evidence="3">
    <location>
        <begin position="62"/>
        <end position="231"/>
    </location>
</feature>
<comment type="caution">
    <text evidence="4">The sequence shown here is derived from an EMBL/GenBank/DDBJ whole genome shotgun (WGS) entry which is preliminary data.</text>
</comment>
<feature type="region of interest" description="Disordered" evidence="1">
    <location>
        <begin position="1"/>
        <end position="21"/>
    </location>
</feature>
<dbReference type="Pfam" id="PF06904">
    <property type="entry name" value="Extensin-like_C"/>
    <property type="match status" value="1"/>
</dbReference>
<accession>A0A7W9ZHJ4</accession>
<gene>
    <name evidence="4" type="ORF">FHS48_001819</name>
</gene>
<evidence type="ECO:0000259" key="3">
    <source>
        <dbReference type="Pfam" id="PF06904"/>
    </source>
</evidence>
<dbReference type="PROSITE" id="PS51257">
    <property type="entry name" value="PROKAR_LIPOPROTEIN"/>
    <property type="match status" value="1"/>
</dbReference>
<evidence type="ECO:0000256" key="2">
    <source>
        <dbReference type="SAM" id="SignalP"/>
    </source>
</evidence>
<dbReference type="SUPFAM" id="SSF55166">
    <property type="entry name" value="Hedgehog/DD-peptidase"/>
    <property type="match status" value="1"/>
</dbReference>
<sequence>MPAFRPEIRQQPHHRRTQTRRAPQAGLLAVACALLLAACAAPPAPTGGGGRVSRPLNEQGAACMIGLSYSGSAFNRIKDTDSGNACGIASAVSLVAAQAILSKPAPMDCGLAIRYARFDEQVIQPLAMELFGKPVAVVHHYGSYNCRGRTSDKSRLSEHSYGRALDLGVFELDGGDTISVTKHWKGAGAKSEFLQRVARSACDYFSVVLSPNSDKDHYDHIHVDIGPWKKCGT</sequence>
<dbReference type="InterPro" id="IPR009045">
    <property type="entry name" value="Zn_M74/Hedgehog-like"/>
</dbReference>
<proteinExistence type="predicted"/>
<feature type="compositionally biased region" description="Basic and acidic residues" evidence="1">
    <location>
        <begin position="1"/>
        <end position="10"/>
    </location>
</feature>
<reference evidence="4 5" key="1">
    <citation type="submission" date="2020-08" db="EMBL/GenBank/DDBJ databases">
        <title>Genomic Encyclopedia of Type Strains, Phase IV (KMG-IV): sequencing the most valuable type-strain genomes for metagenomic binning, comparative biology and taxonomic classification.</title>
        <authorList>
            <person name="Goeker M."/>
        </authorList>
    </citation>
    <scope>NUCLEOTIDE SEQUENCE [LARGE SCALE GENOMIC DNA]</scope>
    <source>
        <strain evidence="4 5">DSM 11590</strain>
    </source>
</reference>